<protein>
    <recommendedName>
        <fullName evidence="2">histidine kinase</fullName>
        <ecNumber evidence="2">2.7.13.3</ecNumber>
    </recommendedName>
</protein>
<gene>
    <name evidence="10" type="ORF">GCM10011514_08630</name>
</gene>
<dbReference type="InterPro" id="IPR011495">
    <property type="entry name" value="Sig_transdc_His_kin_sub2_dim/P"/>
</dbReference>
<keyword evidence="7" id="KW-0067">ATP-binding</keyword>
<dbReference type="PANTHER" id="PTHR41523">
    <property type="entry name" value="TWO-COMPONENT SYSTEM SENSOR PROTEIN"/>
    <property type="match status" value="1"/>
</dbReference>
<feature type="domain" description="Histidine kinase" evidence="9">
    <location>
        <begin position="418"/>
        <end position="610"/>
    </location>
</feature>
<feature type="signal peptide" evidence="8">
    <location>
        <begin position="1"/>
        <end position="20"/>
    </location>
</feature>
<feature type="chain" id="PRO_5037409927" description="histidine kinase" evidence="8">
    <location>
        <begin position="21"/>
        <end position="612"/>
    </location>
</feature>
<evidence type="ECO:0000256" key="7">
    <source>
        <dbReference type="ARBA" id="ARBA00022840"/>
    </source>
</evidence>
<comment type="catalytic activity">
    <reaction evidence="1">
        <text>ATP + protein L-histidine = ADP + protein N-phospho-L-histidine.</text>
        <dbReference type="EC" id="2.7.13.3"/>
    </reaction>
</comment>
<dbReference type="InterPro" id="IPR036890">
    <property type="entry name" value="HATPase_C_sf"/>
</dbReference>
<dbReference type="SMART" id="SM00387">
    <property type="entry name" value="HATPase_c"/>
    <property type="match status" value="1"/>
</dbReference>
<dbReference type="InterPro" id="IPR003594">
    <property type="entry name" value="HATPase_dom"/>
</dbReference>
<evidence type="ECO:0000256" key="4">
    <source>
        <dbReference type="ARBA" id="ARBA00022679"/>
    </source>
</evidence>
<evidence type="ECO:0000256" key="5">
    <source>
        <dbReference type="ARBA" id="ARBA00022741"/>
    </source>
</evidence>
<dbReference type="SUPFAM" id="SSF55874">
    <property type="entry name" value="ATPase domain of HSP90 chaperone/DNA topoisomerase II/histidine kinase"/>
    <property type="match status" value="1"/>
</dbReference>
<accession>A0A916YJ79</accession>
<dbReference type="AlphaFoldDB" id="A0A916YJ79"/>
<reference evidence="10" key="1">
    <citation type="journal article" date="2014" name="Int. J. Syst. Evol. Microbiol.">
        <title>Complete genome sequence of Corynebacterium casei LMG S-19264T (=DSM 44701T), isolated from a smear-ripened cheese.</title>
        <authorList>
            <consortium name="US DOE Joint Genome Institute (JGI-PGF)"/>
            <person name="Walter F."/>
            <person name="Albersmeier A."/>
            <person name="Kalinowski J."/>
            <person name="Ruckert C."/>
        </authorList>
    </citation>
    <scope>NUCLEOTIDE SEQUENCE</scope>
    <source>
        <strain evidence="10">CGMCC 1.15958</strain>
    </source>
</reference>
<dbReference type="Proteomes" id="UP000609064">
    <property type="component" value="Unassembled WGS sequence"/>
</dbReference>
<dbReference type="Pfam" id="PF07568">
    <property type="entry name" value="HisKA_2"/>
    <property type="match status" value="1"/>
</dbReference>
<dbReference type="EC" id="2.7.13.3" evidence="2"/>
<dbReference type="Gene3D" id="3.30.450.20">
    <property type="entry name" value="PAS domain"/>
    <property type="match status" value="1"/>
</dbReference>
<dbReference type="PROSITE" id="PS50109">
    <property type="entry name" value="HIS_KIN"/>
    <property type="match status" value="1"/>
</dbReference>
<reference evidence="10" key="2">
    <citation type="submission" date="2020-09" db="EMBL/GenBank/DDBJ databases">
        <authorList>
            <person name="Sun Q."/>
            <person name="Zhou Y."/>
        </authorList>
    </citation>
    <scope>NUCLEOTIDE SEQUENCE</scope>
    <source>
        <strain evidence="10">CGMCC 1.15958</strain>
    </source>
</reference>
<evidence type="ECO:0000256" key="2">
    <source>
        <dbReference type="ARBA" id="ARBA00012438"/>
    </source>
</evidence>
<dbReference type="Gene3D" id="1.25.40.10">
    <property type="entry name" value="Tetratricopeptide repeat domain"/>
    <property type="match status" value="2"/>
</dbReference>
<evidence type="ECO:0000259" key="9">
    <source>
        <dbReference type="PROSITE" id="PS50109"/>
    </source>
</evidence>
<dbReference type="Pfam" id="PF02518">
    <property type="entry name" value="HATPase_c"/>
    <property type="match status" value="1"/>
</dbReference>
<keyword evidence="11" id="KW-1185">Reference proteome</keyword>
<dbReference type="RefSeq" id="WP_188764811.1">
    <property type="nucleotide sequence ID" value="NZ_BMKK01000002.1"/>
</dbReference>
<sequence>MKKLIPFFIIALSSVISVFAQPAPLNKSALDSLKNVINSNANDTAKVHAFYWISRATTLSNTTESINFANRGLALSQKVKFPIGEIECLETLCFSYAITSSFDIGFKSAYQQMELSRTHAPIREVFGINMMGLLYQKLGDDKESLKWARKSYFHPKMRATDPFTQWSAMFLLSQEYERENKLDSAKIIATETLDYSKKFFPMQEGYPKLVLARINSKLKNFNEAVSYCKQIIEKSEEDRLDFFTNEVQNELAQIYFAQSKPDSAKIYAEKAFDGAKQLRNYLVVMNSAGLLSQIFEKNNPIKAFDYLKLSMAAKDTVTNIEKNKQVKILEIKEKQRIEDLNLAAVYAKNELRFNTAIGLLFTALLTAFILYRNNRQKQKANTILQEQKEKINSQNITLETTLSQLTAKNAENELLLKEIHHRVKNNLEVVSSLLALQSAKIEDPEIQDAMLASQNRVQSMGILHQKLYQSEHLAFIEMKNYFQNLCENILDSYNETERIEVDIEMNEIELDVDTAVPVGLIVNELLTNSLKYAFPNGKKGTIKLSLENIDKDNLSLKISDNGIGKSLDTKAKGTGFGTQLVDLLTRQIDGKLVQEINDGTMISINFKRQIAA</sequence>
<keyword evidence="4" id="KW-0808">Transferase</keyword>
<evidence type="ECO:0000256" key="3">
    <source>
        <dbReference type="ARBA" id="ARBA00022553"/>
    </source>
</evidence>
<evidence type="ECO:0000256" key="8">
    <source>
        <dbReference type="SAM" id="SignalP"/>
    </source>
</evidence>
<proteinExistence type="predicted"/>
<keyword evidence="6" id="KW-0418">Kinase</keyword>
<keyword evidence="5" id="KW-0547">Nucleotide-binding</keyword>
<evidence type="ECO:0000313" key="11">
    <source>
        <dbReference type="Proteomes" id="UP000609064"/>
    </source>
</evidence>
<dbReference type="PANTHER" id="PTHR41523:SF8">
    <property type="entry name" value="ETHYLENE RESPONSE SENSOR PROTEIN"/>
    <property type="match status" value="1"/>
</dbReference>
<keyword evidence="8" id="KW-0732">Signal</keyword>
<keyword evidence="3" id="KW-0597">Phosphoprotein</keyword>
<evidence type="ECO:0000256" key="6">
    <source>
        <dbReference type="ARBA" id="ARBA00022777"/>
    </source>
</evidence>
<evidence type="ECO:0000256" key="1">
    <source>
        <dbReference type="ARBA" id="ARBA00000085"/>
    </source>
</evidence>
<dbReference type="Gene3D" id="3.30.565.10">
    <property type="entry name" value="Histidine kinase-like ATPase, C-terminal domain"/>
    <property type="match status" value="1"/>
</dbReference>
<dbReference type="InterPro" id="IPR005467">
    <property type="entry name" value="His_kinase_dom"/>
</dbReference>
<comment type="caution">
    <text evidence="10">The sequence shown here is derived from an EMBL/GenBank/DDBJ whole genome shotgun (WGS) entry which is preliminary data.</text>
</comment>
<dbReference type="EMBL" id="BMKK01000002">
    <property type="protein sequence ID" value="GGD46888.1"/>
    <property type="molecule type" value="Genomic_DNA"/>
</dbReference>
<organism evidence="10 11">
    <name type="scientific">Emticicia aquatilis</name>
    <dbReference type="NCBI Taxonomy" id="1537369"/>
    <lineage>
        <taxon>Bacteria</taxon>
        <taxon>Pseudomonadati</taxon>
        <taxon>Bacteroidota</taxon>
        <taxon>Cytophagia</taxon>
        <taxon>Cytophagales</taxon>
        <taxon>Leadbetterellaceae</taxon>
        <taxon>Emticicia</taxon>
    </lineage>
</organism>
<evidence type="ECO:0000313" key="10">
    <source>
        <dbReference type="EMBL" id="GGD46888.1"/>
    </source>
</evidence>
<dbReference type="SUPFAM" id="SSF48452">
    <property type="entry name" value="TPR-like"/>
    <property type="match status" value="2"/>
</dbReference>
<dbReference type="GO" id="GO:0004673">
    <property type="term" value="F:protein histidine kinase activity"/>
    <property type="evidence" value="ECO:0007669"/>
    <property type="project" value="UniProtKB-EC"/>
</dbReference>
<dbReference type="InterPro" id="IPR011990">
    <property type="entry name" value="TPR-like_helical_dom_sf"/>
</dbReference>
<name>A0A916YJ79_9BACT</name>
<dbReference type="GO" id="GO:0005524">
    <property type="term" value="F:ATP binding"/>
    <property type="evidence" value="ECO:0007669"/>
    <property type="project" value="UniProtKB-KW"/>
</dbReference>